<evidence type="ECO:0000256" key="2">
    <source>
        <dbReference type="ARBA" id="ARBA00022448"/>
    </source>
</evidence>
<dbReference type="Pfam" id="PF15277">
    <property type="entry name" value="Sec3-PIP2_bind"/>
    <property type="match status" value="1"/>
</dbReference>
<keyword evidence="4" id="KW-0175">Coiled coil</keyword>
<evidence type="ECO:0000256" key="3">
    <source>
        <dbReference type="ARBA" id="ARBA00022483"/>
    </source>
</evidence>
<dbReference type="PANTHER" id="PTHR16092">
    <property type="entry name" value="SEC3/SYNTAXIN-RELATED"/>
    <property type="match status" value="1"/>
</dbReference>
<feature type="compositionally biased region" description="Pro residues" evidence="5">
    <location>
        <begin position="439"/>
        <end position="454"/>
    </location>
</feature>
<dbReference type="InterPro" id="IPR019160">
    <property type="entry name" value="Sec3_CC"/>
</dbReference>
<dbReference type="Gene3D" id="2.30.29.90">
    <property type="match status" value="1"/>
</dbReference>
<dbReference type="PANTHER" id="PTHR16092:SF14">
    <property type="entry name" value="EXOCYST COMPLEX COMPONENT 1 ISOFORM X1"/>
    <property type="match status" value="1"/>
</dbReference>
<name>A0A420YML2_9PEZI</name>
<comment type="caution">
    <text evidence="7">The sequence shown here is derived from an EMBL/GenBank/DDBJ whole genome shotgun (WGS) entry which is preliminary data.</text>
</comment>
<organism evidence="7 8">
    <name type="scientific">Coniochaeta pulveracea</name>
    <dbReference type="NCBI Taxonomy" id="177199"/>
    <lineage>
        <taxon>Eukaryota</taxon>
        <taxon>Fungi</taxon>
        <taxon>Dikarya</taxon>
        <taxon>Ascomycota</taxon>
        <taxon>Pezizomycotina</taxon>
        <taxon>Sordariomycetes</taxon>
        <taxon>Sordariomycetidae</taxon>
        <taxon>Coniochaetales</taxon>
        <taxon>Coniochaetaceae</taxon>
        <taxon>Coniochaeta</taxon>
    </lineage>
</organism>
<dbReference type="GO" id="GO:0005546">
    <property type="term" value="F:phosphatidylinositol-4,5-bisphosphate binding"/>
    <property type="evidence" value="ECO:0007669"/>
    <property type="project" value="TreeGrafter"/>
</dbReference>
<feature type="compositionally biased region" description="Basic and acidic residues" evidence="5">
    <location>
        <begin position="328"/>
        <end position="339"/>
    </location>
</feature>
<sequence>MPGGRDMSRAERFEDEKRRIIDSCFNKKDEDGSILETYITHIRITEYASSPTTPPPPELRNQPGAEKPRVIIVAVRKSGRVRMHKSKENANGSFSIGKTWNLDDLSAIESFTSATANPDYQQWAGDVGFVVTLGKPYYWQAQTDKEKKFFIASLIKIYGKYTGGRSPALSGFDQRELDAVLGGAQIQRPARPPPPRVMPGQVMQGPKSATPSIASTFASQSEQSSYPPQARANRTSPMVPNGTSSPARSFESGPRSQDQGSLREQGSLRRLAASNQSQDSVANSFATRSEDTGSLRQRPGSRNGPNGTNGGNYGTPRVTPPPQPEQIPEEKPPERRRPPMDPLRPTQQADRDLVPAPLVSPNMRRDPIMPPPRSSDRMSPRKPSTRRTDSDRTVTGERTGMLDRAPTVVPKERTGIDAPGAFPASPLDTPPAAVSPIPGAAPPSIPTTPIPREPSPVQSPEEPPPPPEPVKDETPSEPDPTVKGKKSKGEIAGAFWKAAAAAAAATGGSGFKPRPGGAAERIRLAAQAAMAKKEDEPDGITAVVPAPPRPASVQKAPDGNTGPTEPPAQVADRTSGIPEVKVTVPNASRPTSLQTSVPDGKKFEVVEPEVEKPQRAVVSGNDVKYLATLGVDPSVLDSRSTEFAKWLDYFGWVPGEKMRAKTFDEVKIDVERELNEAQAGGWLARFREDDERVGAIKKGIDLAINECDELDNLLTLYSVELSTLSDDIAFIEAQGQGLQVQTANQKLLKRELESLLETCAISANDLEPLHSSPLETVGGIEEIEASLVTLYRAMQRINPDMSSNESRRSEDGSTGQATLDSDFSQMRIVQEKKDMYTAESSLFMRRLVEFMARQFDLAIGATKRQFEGPLAKKMDPDNYEVGRELLWQYSPLLLYARDMDRRNWDRIIQVYQEMTNPLYKNQVKPALETWKKNARKPTGDESELLFTSLQEKKEEGIATTARKLTVKRSQTLARNLRAPLGDGGSKKIERSTYGKAYAYEVFNGVVNELLPLVEMEQNFIVDLFHAASLEQSDFPDAVAFANPRNRRGGDLRRHRSMEPDRDLARRVTKAMEVIFEFLERELSNLVDWVLSQDPLQGVGVLATLERKMQELSQTNQDYLNSLLQKLHNSLELRFKRFVDDQIRAIEDTKVKIKKRKGVIGFMRIFPQFLTAVENMLANVDPSLNIRRTVDREYDRILKSMFDSLKVIARETPSVTAGAGAHAGPGNVSVMTGTTSTTNTSDPEDKEALNFHILLIENMNHYLEEVQNPNRLEVLDDWASAAQQELSEHLSLYLSTIMRRPLGKLLEHLENIESQLASGKPPSSIAAQPSNSRSVFNKVLSNYDAKEVRKGIETLKKRVEKHFGADDTGDQGQAMKLTNMVLAQCEKFYGEVEIRIARVTSEVYGGDVLFEWPRQEVRAAFGGR</sequence>
<comment type="similarity">
    <text evidence="1">Belongs to the SEC3 family.</text>
</comment>
<gene>
    <name evidence="7" type="ORF">DL546_007230</name>
</gene>
<feature type="compositionally biased region" description="Polar residues" evidence="5">
    <location>
        <begin position="273"/>
        <end position="287"/>
    </location>
</feature>
<dbReference type="GO" id="GO:0006887">
    <property type="term" value="P:exocytosis"/>
    <property type="evidence" value="ECO:0007669"/>
    <property type="project" value="UniProtKB-KW"/>
</dbReference>
<feature type="compositionally biased region" description="Low complexity" evidence="5">
    <location>
        <begin position="490"/>
        <end position="506"/>
    </location>
</feature>
<protein>
    <recommendedName>
        <fullName evidence="6">Exocyst complex component Sec3 PIP2-binding N-terminal domain-containing protein</fullName>
    </recommendedName>
</protein>
<dbReference type="EMBL" id="QVQW01000002">
    <property type="protein sequence ID" value="RKU49114.1"/>
    <property type="molecule type" value="Genomic_DNA"/>
</dbReference>
<evidence type="ECO:0000256" key="4">
    <source>
        <dbReference type="ARBA" id="ARBA00023054"/>
    </source>
</evidence>
<dbReference type="Pfam" id="PF20654">
    <property type="entry name" value="Sec3_C-term"/>
    <property type="match status" value="1"/>
</dbReference>
<proteinExistence type="inferred from homology"/>
<accession>A0A420YML2</accession>
<keyword evidence="8" id="KW-1185">Reference proteome</keyword>
<reference evidence="7 8" key="1">
    <citation type="submission" date="2018-08" db="EMBL/GenBank/DDBJ databases">
        <title>Draft genome of the lignicolous fungus Coniochaeta pulveracea.</title>
        <authorList>
            <person name="Borstlap C.J."/>
            <person name="De Witt R.N."/>
            <person name="Botha A."/>
            <person name="Volschenk H."/>
        </authorList>
    </citation>
    <scope>NUCLEOTIDE SEQUENCE [LARGE SCALE GENOMIC DNA]</scope>
    <source>
        <strain evidence="7 8">CAB683</strain>
    </source>
</reference>
<feature type="compositionally biased region" description="Polar residues" evidence="5">
    <location>
        <begin position="585"/>
        <end position="597"/>
    </location>
</feature>
<dbReference type="OrthoDB" id="27109at2759"/>
<dbReference type="GO" id="GO:0006893">
    <property type="term" value="P:Golgi to plasma membrane transport"/>
    <property type="evidence" value="ECO:0007669"/>
    <property type="project" value="TreeGrafter"/>
</dbReference>
<dbReference type="GO" id="GO:0005886">
    <property type="term" value="C:plasma membrane"/>
    <property type="evidence" value="ECO:0007669"/>
    <property type="project" value="TreeGrafter"/>
</dbReference>
<keyword evidence="3" id="KW-0268">Exocytosis</keyword>
<evidence type="ECO:0000313" key="8">
    <source>
        <dbReference type="Proteomes" id="UP000275385"/>
    </source>
</evidence>
<dbReference type="SMART" id="SM01313">
    <property type="entry name" value="Sec3-PIP2_bind"/>
    <property type="match status" value="1"/>
</dbReference>
<dbReference type="GO" id="GO:0000145">
    <property type="term" value="C:exocyst"/>
    <property type="evidence" value="ECO:0007669"/>
    <property type="project" value="InterPro"/>
</dbReference>
<feature type="compositionally biased region" description="Polar residues" evidence="5">
    <location>
        <begin position="207"/>
        <end position="247"/>
    </location>
</feature>
<feature type="region of interest" description="Disordered" evidence="5">
    <location>
        <begin position="799"/>
        <end position="820"/>
    </location>
</feature>
<feature type="region of interest" description="Disordered" evidence="5">
    <location>
        <begin position="185"/>
        <end position="597"/>
    </location>
</feature>
<dbReference type="InterPro" id="IPR048628">
    <property type="entry name" value="Sec3_C"/>
</dbReference>
<dbReference type="InterPro" id="IPR028258">
    <property type="entry name" value="Sec3-PIP2_bind"/>
</dbReference>
<evidence type="ECO:0000259" key="6">
    <source>
        <dbReference type="SMART" id="SM01313"/>
    </source>
</evidence>
<feature type="domain" description="Exocyst complex component Sec3 PIP2-binding N-terminal" evidence="6">
    <location>
        <begin position="64"/>
        <end position="161"/>
    </location>
</feature>
<keyword evidence="2" id="KW-0813">Transport</keyword>
<evidence type="ECO:0000313" key="7">
    <source>
        <dbReference type="EMBL" id="RKU49114.1"/>
    </source>
</evidence>
<dbReference type="Proteomes" id="UP000275385">
    <property type="component" value="Unassembled WGS sequence"/>
</dbReference>
<dbReference type="FunFam" id="2.30.29.90:FF:000003">
    <property type="entry name" value="Exocyst complex component Sec3"/>
    <property type="match status" value="1"/>
</dbReference>
<evidence type="ECO:0000256" key="1">
    <source>
        <dbReference type="ARBA" id="ARBA00006518"/>
    </source>
</evidence>
<evidence type="ECO:0000256" key="5">
    <source>
        <dbReference type="SAM" id="MobiDB-lite"/>
    </source>
</evidence>
<dbReference type="CDD" id="cd13315">
    <property type="entry name" value="PH_Sec3"/>
    <property type="match status" value="1"/>
</dbReference>
<feature type="compositionally biased region" description="Basic and acidic residues" evidence="5">
    <location>
        <begin position="386"/>
        <end position="395"/>
    </location>
</feature>
<feature type="compositionally biased region" description="Polar residues" evidence="5">
    <location>
        <begin position="254"/>
        <end position="264"/>
    </location>
</feature>
<dbReference type="Pfam" id="PF09763">
    <property type="entry name" value="Sec3_CC"/>
    <property type="match status" value="1"/>
</dbReference>
<dbReference type="STRING" id="177199.A0A420YML2"/>